<organism evidence="2 3">
    <name type="scientific">Dialister invisus</name>
    <dbReference type="NCBI Taxonomy" id="218538"/>
    <lineage>
        <taxon>Bacteria</taxon>
        <taxon>Bacillati</taxon>
        <taxon>Bacillota</taxon>
        <taxon>Negativicutes</taxon>
        <taxon>Veillonellales</taxon>
        <taxon>Veillonellaceae</taxon>
        <taxon>Dialister</taxon>
    </lineage>
</organism>
<gene>
    <name evidence="2" type="ORF">HXL70_03995</name>
</gene>
<evidence type="ECO:0000313" key="3">
    <source>
        <dbReference type="Proteomes" id="UP000757890"/>
    </source>
</evidence>
<dbReference type="Proteomes" id="UP000757890">
    <property type="component" value="Unassembled WGS sequence"/>
</dbReference>
<feature type="transmembrane region" description="Helical" evidence="1">
    <location>
        <begin position="20"/>
        <end position="43"/>
    </location>
</feature>
<dbReference type="InterPro" id="IPR007060">
    <property type="entry name" value="FtsL/DivIC"/>
</dbReference>
<evidence type="ECO:0000313" key="2">
    <source>
        <dbReference type="EMBL" id="MBF1129192.1"/>
    </source>
</evidence>
<name>A0A930B9G9_9FIRM</name>
<proteinExistence type="predicted"/>
<dbReference type="AlphaFoldDB" id="A0A930B9G9"/>
<keyword evidence="1" id="KW-0472">Membrane</keyword>
<comment type="caution">
    <text evidence="2">The sequence shown here is derived from an EMBL/GenBank/DDBJ whole genome shotgun (WGS) entry which is preliminary data.</text>
</comment>
<protein>
    <submittedName>
        <fullName evidence="2">Septum formation initiator family protein</fullName>
    </submittedName>
</protein>
<dbReference type="EMBL" id="JABZMK010000013">
    <property type="protein sequence ID" value="MBF1129192.1"/>
    <property type="molecule type" value="Genomic_DNA"/>
</dbReference>
<keyword evidence="1" id="KW-0812">Transmembrane</keyword>
<evidence type="ECO:0000256" key="1">
    <source>
        <dbReference type="SAM" id="Phobius"/>
    </source>
</evidence>
<reference evidence="2" key="1">
    <citation type="submission" date="2020-04" db="EMBL/GenBank/DDBJ databases">
        <title>Deep metagenomics examines the oral microbiome during advanced dental caries in children, revealing novel taxa and co-occurrences with host molecules.</title>
        <authorList>
            <person name="Baker J.L."/>
            <person name="Morton J.T."/>
            <person name="Dinis M."/>
            <person name="Alvarez R."/>
            <person name="Tran N.C."/>
            <person name="Knight R."/>
            <person name="Edlund A."/>
        </authorList>
    </citation>
    <scope>NUCLEOTIDE SEQUENCE</scope>
    <source>
        <strain evidence="2">JCVI_32_bin.14</strain>
    </source>
</reference>
<accession>A0A930B9G9</accession>
<dbReference type="RefSeq" id="WP_412401003.1">
    <property type="nucleotide sequence ID" value="NZ_DBEZZS010000019.1"/>
</dbReference>
<keyword evidence="1" id="KW-1133">Transmembrane helix</keyword>
<dbReference type="Pfam" id="PF04977">
    <property type="entry name" value="DivIC"/>
    <property type="match status" value="1"/>
</dbReference>
<sequence length="99" mass="11890">MGRRKKMPLLKRLFPYSPFLRILFVIVVMSTVYIAGYSMYHFYEIKVQEARLTEEKKHLLEMQEALQEKKKDLEDPSVIEKKAREDLGLVKEREIPYIK</sequence>